<evidence type="ECO:0000313" key="2">
    <source>
        <dbReference type="Proteomes" id="UP000537141"/>
    </source>
</evidence>
<dbReference type="EMBL" id="JACHHU010000041">
    <property type="protein sequence ID" value="MBB6544942.1"/>
    <property type="molecule type" value="Genomic_DNA"/>
</dbReference>
<accession>A0A7X0NK46</accession>
<protein>
    <submittedName>
        <fullName evidence="1">Uncharacterized protein</fullName>
    </submittedName>
</protein>
<proteinExistence type="predicted"/>
<organism evidence="1 2">
    <name type="scientific">Thalassotalea piscium</name>
    <dbReference type="NCBI Taxonomy" id="1230533"/>
    <lineage>
        <taxon>Bacteria</taxon>
        <taxon>Pseudomonadati</taxon>
        <taxon>Pseudomonadota</taxon>
        <taxon>Gammaproteobacteria</taxon>
        <taxon>Alteromonadales</taxon>
        <taxon>Colwelliaceae</taxon>
        <taxon>Thalassotalea</taxon>
    </lineage>
</organism>
<dbReference type="Proteomes" id="UP000537141">
    <property type="component" value="Unassembled WGS sequence"/>
</dbReference>
<comment type="caution">
    <text evidence="1">The sequence shown here is derived from an EMBL/GenBank/DDBJ whole genome shotgun (WGS) entry which is preliminary data.</text>
</comment>
<evidence type="ECO:0000313" key="1">
    <source>
        <dbReference type="EMBL" id="MBB6544942.1"/>
    </source>
</evidence>
<sequence>MIHKGSQKCLATLGDDPTLTLWSCNARKSLHRGRVNFVTFPDQDESVNHTAQTRCKKYIAVSYKAQSFNFECKSDDQSSNWLVRAPRYN</sequence>
<reference evidence="1 2" key="1">
    <citation type="submission" date="2020-08" db="EMBL/GenBank/DDBJ databases">
        <title>Genomic Encyclopedia of Type Strains, Phase IV (KMG-IV): sequencing the most valuable type-strain genomes for metagenomic binning, comparative biology and taxonomic classification.</title>
        <authorList>
            <person name="Goeker M."/>
        </authorList>
    </citation>
    <scope>NUCLEOTIDE SEQUENCE [LARGE SCALE GENOMIC DNA]</scope>
    <source>
        <strain evidence="1 2">DSM 26287</strain>
    </source>
</reference>
<dbReference type="RefSeq" id="WP_184426531.1">
    <property type="nucleotide sequence ID" value="NZ_AP027362.1"/>
</dbReference>
<gene>
    <name evidence="1" type="ORF">HNQ55_003478</name>
</gene>
<keyword evidence="2" id="KW-1185">Reference proteome</keyword>
<dbReference type="AlphaFoldDB" id="A0A7X0NK46"/>
<name>A0A7X0NK46_9GAMM</name>